<sequence length="33" mass="3968">MMPSVECWLKSCAYHNKRGYCKRKRLVLQPVIE</sequence>
<feature type="non-terminal residue" evidence="1">
    <location>
        <position position="33"/>
    </location>
</feature>
<name>A0A0F9DYP3_9ZZZZ</name>
<proteinExistence type="predicted"/>
<dbReference type="EMBL" id="LAZR01029657">
    <property type="protein sequence ID" value="KKL58926.1"/>
    <property type="molecule type" value="Genomic_DNA"/>
</dbReference>
<protein>
    <submittedName>
        <fullName evidence="1">Uncharacterized protein</fullName>
    </submittedName>
</protein>
<accession>A0A0F9DYP3</accession>
<organism evidence="1">
    <name type="scientific">marine sediment metagenome</name>
    <dbReference type="NCBI Taxonomy" id="412755"/>
    <lineage>
        <taxon>unclassified sequences</taxon>
        <taxon>metagenomes</taxon>
        <taxon>ecological metagenomes</taxon>
    </lineage>
</organism>
<reference evidence="1" key="1">
    <citation type="journal article" date="2015" name="Nature">
        <title>Complex archaea that bridge the gap between prokaryotes and eukaryotes.</title>
        <authorList>
            <person name="Spang A."/>
            <person name="Saw J.H."/>
            <person name="Jorgensen S.L."/>
            <person name="Zaremba-Niedzwiedzka K."/>
            <person name="Martijn J."/>
            <person name="Lind A.E."/>
            <person name="van Eijk R."/>
            <person name="Schleper C."/>
            <person name="Guy L."/>
            <person name="Ettema T.J."/>
        </authorList>
    </citation>
    <scope>NUCLEOTIDE SEQUENCE</scope>
</reference>
<dbReference type="AlphaFoldDB" id="A0A0F9DYP3"/>
<gene>
    <name evidence="1" type="ORF">LCGC14_2220510</name>
</gene>
<evidence type="ECO:0000313" key="1">
    <source>
        <dbReference type="EMBL" id="KKL58926.1"/>
    </source>
</evidence>
<comment type="caution">
    <text evidence="1">The sequence shown here is derived from an EMBL/GenBank/DDBJ whole genome shotgun (WGS) entry which is preliminary data.</text>
</comment>